<dbReference type="PANTHER" id="PTHR21704">
    <property type="entry name" value="NIPPED-B-LIKE PROTEIN DELANGIN SCC2-RELATED"/>
    <property type="match status" value="1"/>
</dbReference>
<feature type="region of interest" description="Disordered" evidence="7">
    <location>
        <begin position="136"/>
        <end position="159"/>
    </location>
</feature>
<dbReference type="GO" id="GO:0140588">
    <property type="term" value="P:chromatin looping"/>
    <property type="evidence" value="ECO:0007669"/>
    <property type="project" value="InterPro"/>
</dbReference>
<accession>E9DUR2</accession>
<keyword evidence="10" id="KW-1185">Reference proteome</keyword>
<keyword evidence="3 6" id="KW-0677">Repeat</keyword>
<evidence type="ECO:0000256" key="7">
    <source>
        <dbReference type="SAM" id="MobiDB-lite"/>
    </source>
</evidence>
<dbReference type="Proteomes" id="UP000002499">
    <property type="component" value="Unassembled WGS sequence"/>
</dbReference>
<dbReference type="GO" id="GO:0034087">
    <property type="term" value="P:establishment of mitotic sister chromatid cohesion"/>
    <property type="evidence" value="ECO:0007669"/>
    <property type="project" value="TreeGrafter"/>
</dbReference>
<dbReference type="GO" id="GO:1990414">
    <property type="term" value="P:replication-born double-strand break repair via sister chromatid exchange"/>
    <property type="evidence" value="ECO:0007669"/>
    <property type="project" value="TreeGrafter"/>
</dbReference>
<evidence type="ECO:0000256" key="6">
    <source>
        <dbReference type="RuleBase" id="RU364107"/>
    </source>
</evidence>
<dbReference type="SUPFAM" id="SSF48371">
    <property type="entry name" value="ARM repeat"/>
    <property type="match status" value="1"/>
</dbReference>
<dbReference type="PANTHER" id="PTHR21704:SF18">
    <property type="entry name" value="NIPPED-B-LIKE PROTEIN"/>
    <property type="match status" value="1"/>
</dbReference>
<proteinExistence type="inferred from homology"/>
<feature type="region of interest" description="Disordered" evidence="7">
    <location>
        <begin position="655"/>
        <end position="684"/>
    </location>
</feature>
<name>E9DUR2_METAQ</name>
<evidence type="ECO:0000259" key="8">
    <source>
        <dbReference type="Pfam" id="PF12830"/>
    </source>
</evidence>
<feature type="domain" description="Sister chromatid cohesion C-terminal" evidence="8">
    <location>
        <begin position="1458"/>
        <end position="1643"/>
    </location>
</feature>
<protein>
    <recommendedName>
        <fullName evidence="6">Sister chromatid cohesion protein</fullName>
    </recommendedName>
</protein>
<dbReference type="FunFam" id="1.25.10.10:FF:000494">
    <property type="entry name" value="Sister chromatid cohesion protein"/>
    <property type="match status" value="1"/>
</dbReference>
<dbReference type="GO" id="GO:0003682">
    <property type="term" value="F:chromatin binding"/>
    <property type="evidence" value="ECO:0007669"/>
    <property type="project" value="TreeGrafter"/>
</dbReference>
<dbReference type="OMA" id="GSTDWPA"/>
<evidence type="ECO:0000256" key="3">
    <source>
        <dbReference type="ARBA" id="ARBA00022737"/>
    </source>
</evidence>
<evidence type="ECO:0000313" key="9">
    <source>
        <dbReference type="EMBL" id="EFY92724.1"/>
    </source>
</evidence>
<organism evidence="10">
    <name type="scientific">Metarhizium acridum (strain CQMa 102)</name>
    <dbReference type="NCBI Taxonomy" id="655827"/>
    <lineage>
        <taxon>Eukaryota</taxon>
        <taxon>Fungi</taxon>
        <taxon>Dikarya</taxon>
        <taxon>Ascomycota</taxon>
        <taxon>Pezizomycotina</taxon>
        <taxon>Sordariomycetes</taxon>
        <taxon>Hypocreomycetidae</taxon>
        <taxon>Hypocreales</taxon>
        <taxon>Clavicipitaceae</taxon>
        <taxon>Metarhizium</taxon>
    </lineage>
</organism>
<dbReference type="InterPro" id="IPR033031">
    <property type="entry name" value="Scc2/Nipped-B"/>
</dbReference>
<feature type="compositionally biased region" description="Acidic residues" evidence="7">
    <location>
        <begin position="1864"/>
        <end position="1875"/>
    </location>
</feature>
<dbReference type="Pfam" id="PF12830">
    <property type="entry name" value="Nipped-B_C"/>
    <property type="match status" value="1"/>
</dbReference>
<evidence type="ECO:0000256" key="5">
    <source>
        <dbReference type="ARBA" id="ARBA00023306"/>
    </source>
</evidence>
<feature type="compositionally biased region" description="Polar residues" evidence="7">
    <location>
        <begin position="1"/>
        <end position="12"/>
    </location>
</feature>
<evidence type="ECO:0000313" key="10">
    <source>
        <dbReference type="Proteomes" id="UP000002499"/>
    </source>
</evidence>
<dbReference type="FunCoup" id="E9DUR2">
    <property type="interactions" value="208"/>
</dbReference>
<feature type="region of interest" description="Disordered" evidence="7">
    <location>
        <begin position="1799"/>
        <end position="1875"/>
    </location>
</feature>
<reference evidence="9 10" key="1">
    <citation type="journal article" date="2011" name="PLoS Genet.">
        <title>Genome sequencing and comparative transcriptomics of the model entomopathogenic fungi Metarhizium anisopliae and M. acridum.</title>
        <authorList>
            <person name="Gao Q."/>
            <person name="Jin K."/>
            <person name="Ying S.H."/>
            <person name="Zhang Y."/>
            <person name="Xiao G."/>
            <person name="Shang Y."/>
            <person name="Duan Z."/>
            <person name="Hu X."/>
            <person name="Xie X.Q."/>
            <person name="Zhou G."/>
            <person name="Peng G."/>
            <person name="Luo Z."/>
            <person name="Huang W."/>
            <person name="Wang B."/>
            <person name="Fang W."/>
            <person name="Wang S."/>
            <person name="Zhong Y."/>
            <person name="Ma L.J."/>
            <person name="St Leger R.J."/>
            <person name="Zhao G.P."/>
            <person name="Pei Y."/>
            <person name="Feng M.G."/>
            <person name="Xia Y."/>
            <person name="Wang C."/>
        </authorList>
    </citation>
    <scope>NUCLEOTIDE SEQUENCE [LARGE SCALE GENOMIC DNA]</scope>
    <source>
        <strain evidence="9 10">CQMa 102</strain>
    </source>
</reference>
<comment type="similarity">
    <text evidence="2 6">Belongs to the SCC2/Nipped-B family.</text>
</comment>
<dbReference type="InterPro" id="IPR026003">
    <property type="entry name" value="Cohesin_HEAT"/>
</dbReference>
<comment type="subcellular location">
    <subcellularLocation>
        <location evidence="1 6">Nucleus</location>
    </subcellularLocation>
</comment>
<dbReference type="CDD" id="cd23958">
    <property type="entry name" value="SCC2"/>
    <property type="match status" value="1"/>
</dbReference>
<dbReference type="HOGENOM" id="CLU_000901_0_0_1"/>
<dbReference type="Gene3D" id="1.25.10.10">
    <property type="entry name" value="Leucine-rich Repeat Variant"/>
    <property type="match status" value="1"/>
</dbReference>
<feature type="region of interest" description="Disordered" evidence="7">
    <location>
        <begin position="1"/>
        <end position="26"/>
    </location>
</feature>
<dbReference type="InParanoid" id="E9DUR2"/>
<evidence type="ECO:0000256" key="1">
    <source>
        <dbReference type="ARBA" id="ARBA00004123"/>
    </source>
</evidence>
<dbReference type="InterPro" id="IPR011989">
    <property type="entry name" value="ARM-like"/>
</dbReference>
<evidence type="ECO:0000256" key="2">
    <source>
        <dbReference type="ARBA" id="ARBA00009252"/>
    </source>
</evidence>
<evidence type="ECO:0000256" key="4">
    <source>
        <dbReference type="ARBA" id="ARBA00023242"/>
    </source>
</evidence>
<dbReference type="EMBL" id="GL698474">
    <property type="protein sequence ID" value="EFY92724.1"/>
    <property type="molecule type" value="Genomic_DNA"/>
</dbReference>
<gene>
    <name evidence="9" type="ORF">MAC_01360</name>
</gene>
<keyword evidence="4 6" id="KW-0539">Nucleus</keyword>
<dbReference type="GO" id="GO:0061775">
    <property type="term" value="F:cohesin loader activity"/>
    <property type="evidence" value="ECO:0007669"/>
    <property type="project" value="InterPro"/>
</dbReference>
<dbReference type="STRING" id="655827.E9DUR2"/>
<dbReference type="InterPro" id="IPR016024">
    <property type="entry name" value="ARM-type_fold"/>
</dbReference>
<dbReference type="eggNOG" id="KOG1020">
    <property type="taxonomic scope" value="Eukaryota"/>
</dbReference>
<dbReference type="GO" id="GO:0071169">
    <property type="term" value="P:establishment of protein localization to chromatin"/>
    <property type="evidence" value="ECO:0007669"/>
    <property type="project" value="TreeGrafter"/>
</dbReference>
<dbReference type="Pfam" id="PF12765">
    <property type="entry name" value="Cohesin_HEAT"/>
    <property type="match status" value="1"/>
</dbReference>
<dbReference type="InterPro" id="IPR024986">
    <property type="entry name" value="Nipped-B_C"/>
</dbReference>
<keyword evidence="5 6" id="KW-0131">Cell cycle</keyword>
<feature type="compositionally biased region" description="Basic residues" evidence="7">
    <location>
        <begin position="1829"/>
        <end position="1859"/>
    </location>
</feature>
<sequence>MDNMAHYNTNGPKNGVKSVQGPREQNDVSRPFTLQESLPYSPQTSTVPFLPGKDLGFVMTLFGGLYEGLEFLTQQLDIIPDPSVGSGSPSLPISDLFSTQDYDRVNQEATSQPHGAKNLKQTVDHVLHDLKPSKRTQYKFPTVPNGAPSSSAASTHNRSISQSLSPIAKAVYERVGSFFKATKPNISSPKLVNGETEQPLKLAADSVSQSPTIRVQSQSAAKNNAGSGKTKIEVAISTKQSFDRSQYAEISYDHSDQNIITPHDQLIVEAHQYSQSNPLTAKSIVVNNAGLRIELPLSGINREDYLEFKVAPDAPENLSVRRKERQEFGDGQDIIGASLDQRQRGEFALDSLDALMRQVFSAVGGALVMEPGLEHIVTLTTDQEAAMTATTQQKMHTAIQKVIGLRSFNGVPLENLLRVMKLSEASLKQAEGLDIRVDENWDEAAVESWVQQLGELETALKSARTCLRIMSGCREDKQLYSEAVITKCVNIYKAVTEDIVMPLVELRNSGGSGGLFKLIQKHKKAIASIFVCCQKLSALLAELITKIELSETVINTLEFTASKLIFVENAYFEKDSAIGLQKFDGIRSVAMDMLCQIFLIKPEQRQGIIDDILTSLEKLPVGKLSSRQFKLADGGSVQPVSALIMRLVQASSGRVGGGNGAGQGSNIRAMDVDGLGGDDEDDRPLKRNQATATILSEEQGAEQPAVAIQELEGVAAPLIDTAARNASYVINFIVKRAMGSTKSGDTPYRNLLDLFVDDFTTCLDLPDWPSAELLLRLLMVMMVQLFEAPKTAAPAKNMALELLGTMSAAISRLRSHVKRSAGAFISSDAGEYSQYLSDLATHCLEQRCPMENVIAWAGPYRGVLEYLQERSSEDPHLSSAVSFLISDWATRVHTTYDNIQDHDSECDKELGRSAFRLRMMIEDRQWLASEYTFKAVTTSQARFAFSIILLRSPFCESFGKILNILLGSMASDQATVRSKSLKSVNQVLETDPSILDGDSTVIQLILDCASDSSTQVRDSALGLLGSCISMRPVLEASLTPKIIDRFQDAGVGVRKRAMKLARDIYLRNRGKNLRSAVANGLLRRIQDPDEGVRDLARQMIEEVWFAPFYTNENTASFETSLAEHVSLVIQTVKGGTVTEILDKVFQAILKPGSKSLDGPFEVCSRLVGIMFGLIDNPESEDPTVPSGRDALQVLTIFAKADPNLFNFEQIKLLKTQLASFTGADELAAFRAVTVIYKRVLPQLPNVHTEFLADVRLQLLKGIGKISSRGALDDLIACAHTVCELLKDFAPLGNLVASSLVGIQKLSKVPLDAKRLNLVAAYSIIVGSVGKHCDLDKQARIFREKFPGWKGDSVPKLIVDILSPFSSPQQPLDARKASIEAIGLVCQSWPRNYDLVKVYTAFQQVFQDKIPILETMILRSFKEFLVTEERRSEAAAEAPKEKNKELTVMGGTNFDDVASGATQRFLKDITRIALSSQDEHAFLAMEVLGSINRQGLTHPKETGVTLITLETSANRKIAELAYMEHRSLHEKHETVLEREYVKAVQSAYNYQRDIVKDSHGATVEPFQSKLHLLIEVLKISKMKNRQRFLEKFVGQADFELGKLNVETEMPHQVDFARFIAENLAFFEYHSIGELQTTVNMIEKMVASTGAGVAQAIESEVFNVRMDVDQQEGQTQTLLERDVPVGGTESDVPPPAVPVPTLSVEPQRLRQLTAGSIILLSLWEVRTHLRRLFGMGTNRHDSRAKALAKDLNKTPLKVQGVHGERVWDEIASHMNGLSSQESMVQKCKAFVELMNVDKEFKVAEEDDDMDMGGGPSTPSEGEDDNDGGDRGRKRKAAGTPGGRKKRARSGSQTRKRGRPRKQSVDQSDDGDLDGDWI</sequence>
<dbReference type="GO" id="GO:0090694">
    <property type="term" value="C:Scc2-Scc4 cohesin loading complex"/>
    <property type="evidence" value="ECO:0007669"/>
    <property type="project" value="TreeGrafter"/>
</dbReference>
<dbReference type="GO" id="GO:0010468">
    <property type="term" value="P:regulation of gene expression"/>
    <property type="evidence" value="ECO:0007669"/>
    <property type="project" value="InterPro"/>
</dbReference>
<dbReference type="OrthoDB" id="418242at2759"/>
<feature type="compositionally biased region" description="Polar residues" evidence="7">
    <location>
        <begin position="147"/>
        <end position="159"/>
    </location>
</feature>